<evidence type="ECO:0000259" key="3">
    <source>
        <dbReference type="Pfam" id="PF18186"/>
    </source>
</evidence>
<feature type="transmembrane region" description="Helical" evidence="2">
    <location>
        <begin position="39"/>
        <end position="58"/>
    </location>
</feature>
<dbReference type="OrthoDB" id="1099722at2"/>
<reference evidence="4 5" key="1">
    <citation type="journal article" date="2008" name="Appl. Environ. Microbiol.">
        <title>Genome of the epsilonproteobacterial chemolithoautotroph Sulfurimonas denitrificans.</title>
        <authorList>
            <person name="Sievert S.M."/>
            <person name="Scott K.M."/>
            <person name="Klotz M.G."/>
            <person name="Chain P.S.G."/>
            <person name="Hauser L.J."/>
            <person name="Hemp J."/>
            <person name="Huegler M."/>
            <person name="Land M."/>
            <person name="Lapidus A."/>
            <person name="Larimer F.W."/>
            <person name="Lucas S."/>
            <person name="Malfatti S.A."/>
            <person name="Meyer F."/>
            <person name="Paulsen I.T."/>
            <person name="Ren Q."/>
            <person name="Simon J."/>
            <person name="Bailey K."/>
            <person name="Diaz E."/>
            <person name="Fitzpatrick K.A."/>
            <person name="Glover B."/>
            <person name="Gwatney N."/>
            <person name="Korajkic A."/>
            <person name="Long A."/>
            <person name="Mobberley J.M."/>
            <person name="Pantry S.N."/>
            <person name="Pazder G."/>
            <person name="Peterson S."/>
            <person name="Quintanilla J.D."/>
            <person name="Sprinkle R."/>
            <person name="Stephens J."/>
            <person name="Thomas P."/>
            <person name="Vaughn R."/>
            <person name="Weber M.J."/>
            <person name="Wooten L.L."/>
        </authorList>
    </citation>
    <scope>NUCLEOTIDE SEQUENCE [LARGE SCALE GENOMIC DNA]</scope>
    <source>
        <strain evidence="5">ATCC 33889 / DSM 1251</strain>
    </source>
</reference>
<proteinExistence type="predicted"/>
<gene>
    <name evidence="4" type="ordered locus">Suden_0946</name>
</gene>
<feature type="region of interest" description="Disordered" evidence="1">
    <location>
        <begin position="146"/>
        <end position="172"/>
    </location>
</feature>
<name>Q30S07_SULDN</name>
<accession>Q30S07</accession>
<keyword evidence="2" id="KW-0472">Membrane</keyword>
<protein>
    <recommendedName>
        <fullName evidence="3">SMODS and SLOG-associating 2TM effector domain-containing protein</fullName>
    </recommendedName>
</protein>
<evidence type="ECO:0000256" key="1">
    <source>
        <dbReference type="SAM" id="MobiDB-lite"/>
    </source>
</evidence>
<evidence type="ECO:0000313" key="5">
    <source>
        <dbReference type="Proteomes" id="UP000002714"/>
    </source>
</evidence>
<dbReference type="NCBIfam" id="NF033632">
    <property type="entry name" value="SLATT_4"/>
    <property type="match status" value="1"/>
</dbReference>
<dbReference type="STRING" id="326298.Suden_0946"/>
<sequence length="181" mass="21344">MDNNNFEIIKQALGNVIYTQKTHEMAITRKSNYVTCIKWLNIILVGIVFFVLFLQIFNQDDKDYLYAGIFFTVIEALFLIFQLSFNPEKEVLEHRNTANRLWLMREKHLNLLTDIKNEIFDFNQNAIKRDELTNELNEIYKNAPRTNSDDYEKASKALNGNQKPKADEDEMINFLPKNLQS</sequence>
<evidence type="ECO:0000313" key="4">
    <source>
        <dbReference type="EMBL" id="ABB44224.1"/>
    </source>
</evidence>
<dbReference type="HOGENOM" id="CLU_120415_0_0_7"/>
<evidence type="ECO:0000256" key="2">
    <source>
        <dbReference type="SAM" id="Phobius"/>
    </source>
</evidence>
<feature type="transmembrane region" description="Helical" evidence="2">
    <location>
        <begin position="64"/>
        <end position="85"/>
    </location>
</feature>
<dbReference type="eggNOG" id="ENOG5030EDT">
    <property type="taxonomic scope" value="Bacteria"/>
</dbReference>
<dbReference type="Proteomes" id="UP000002714">
    <property type="component" value="Chromosome"/>
</dbReference>
<organism evidence="4 5">
    <name type="scientific">Sulfurimonas denitrificans (strain ATCC 33889 / DSM 1251)</name>
    <name type="common">Thiomicrospira denitrificans (strain ATCC 33889 / DSM 1251)</name>
    <dbReference type="NCBI Taxonomy" id="326298"/>
    <lineage>
        <taxon>Bacteria</taxon>
        <taxon>Pseudomonadati</taxon>
        <taxon>Campylobacterota</taxon>
        <taxon>Epsilonproteobacteria</taxon>
        <taxon>Campylobacterales</taxon>
        <taxon>Sulfurimonadaceae</taxon>
        <taxon>Sulfurimonas</taxon>
    </lineage>
</organism>
<dbReference type="KEGG" id="tdn:Suden_0946"/>
<dbReference type="RefSeq" id="WP_011372576.1">
    <property type="nucleotide sequence ID" value="NC_007575.1"/>
</dbReference>
<dbReference type="AlphaFoldDB" id="Q30S07"/>
<dbReference type="Pfam" id="PF18186">
    <property type="entry name" value="SLATT_4"/>
    <property type="match status" value="1"/>
</dbReference>
<keyword evidence="2" id="KW-0812">Transmembrane</keyword>
<dbReference type="InterPro" id="IPR040811">
    <property type="entry name" value="SLATT_4"/>
</dbReference>
<feature type="domain" description="SMODS and SLOG-associating 2TM effector" evidence="3">
    <location>
        <begin position="8"/>
        <end position="170"/>
    </location>
</feature>
<keyword evidence="5" id="KW-1185">Reference proteome</keyword>
<keyword evidence="2" id="KW-1133">Transmembrane helix</keyword>
<dbReference type="EMBL" id="CP000153">
    <property type="protein sequence ID" value="ABB44224.1"/>
    <property type="molecule type" value="Genomic_DNA"/>
</dbReference>